<keyword evidence="1" id="KW-1015">Disulfide bond</keyword>
<dbReference type="GO" id="GO:0050829">
    <property type="term" value="P:defense response to Gram-negative bacterium"/>
    <property type="evidence" value="ECO:0007669"/>
    <property type="project" value="TreeGrafter"/>
</dbReference>
<dbReference type="FunFam" id="2.10.50.10:FF:000065">
    <property type="entry name" value="TNF receptor superfamily member 14"/>
    <property type="match status" value="1"/>
</dbReference>
<feature type="transmembrane region" description="Helical" evidence="3">
    <location>
        <begin position="192"/>
        <end position="216"/>
    </location>
</feature>
<dbReference type="EMBL" id="JAINUG010000201">
    <property type="protein sequence ID" value="KAJ8388109.1"/>
    <property type="molecule type" value="Genomic_DNA"/>
</dbReference>
<accession>A0AAD7W9S0</accession>
<dbReference type="CDD" id="cd13405">
    <property type="entry name" value="TNFRSF14_teleost"/>
    <property type="match status" value="1"/>
</dbReference>
<dbReference type="GO" id="GO:0050830">
    <property type="term" value="P:defense response to Gram-positive bacterium"/>
    <property type="evidence" value="ECO:0007669"/>
    <property type="project" value="TreeGrafter"/>
</dbReference>
<evidence type="ECO:0000256" key="3">
    <source>
        <dbReference type="SAM" id="Phobius"/>
    </source>
</evidence>
<comment type="caution">
    <text evidence="1">Lacks conserved residue(s) required for the propagation of feature annotation.</text>
</comment>
<dbReference type="SUPFAM" id="SSF57586">
    <property type="entry name" value="TNF receptor-like"/>
    <property type="match status" value="3"/>
</dbReference>
<evidence type="ECO:0000313" key="6">
    <source>
        <dbReference type="Proteomes" id="UP001221898"/>
    </source>
</evidence>
<evidence type="ECO:0000256" key="1">
    <source>
        <dbReference type="PROSITE-ProRule" id="PRU00206"/>
    </source>
</evidence>
<sequence>MRLLDFKVSVYMVNVILLHSGLSYSCGRAEYEIDGECCPMCPSGNRVYKHCTEYTSTTCVQCIGKTFIDKPNGLPSCRPCTVCDAGLLSLKIDRECTPSSDTVCGPLAQHYCIEPHEKGCGLAQRHTVCKPGQFIKQNGTAFIDTMCEECPDNTFSDGLSTSCKPHTICQSLGRIEVKTGNQFSDSECGVTIGGILGGIAGLLLLISVVIITPLLLHLRRRMRRKQNPETQLKEEETMIQQPQDEGEGKGGYD</sequence>
<dbReference type="FunFam" id="2.10.50.10:FF:000007">
    <property type="entry name" value="TNF receptor superfamily member 14"/>
    <property type="match status" value="1"/>
</dbReference>
<dbReference type="PROSITE" id="PS00652">
    <property type="entry name" value="TNFR_NGFR_1"/>
    <property type="match status" value="1"/>
</dbReference>
<dbReference type="Gene3D" id="2.10.50.10">
    <property type="entry name" value="Tumor Necrosis Factor Receptor, subunit A, domain 2"/>
    <property type="match status" value="3"/>
</dbReference>
<protein>
    <recommendedName>
        <fullName evidence="4">TNFR-Cys domain-containing protein</fullName>
    </recommendedName>
</protein>
<dbReference type="Proteomes" id="UP001221898">
    <property type="component" value="Unassembled WGS sequence"/>
</dbReference>
<keyword evidence="3" id="KW-1133">Transmembrane helix</keyword>
<feature type="disulfide bond" evidence="1">
    <location>
        <begin position="62"/>
        <end position="77"/>
    </location>
</feature>
<dbReference type="PROSITE" id="PS51257">
    <property type="entry name" value="PROKAR_LIPOPROTEIN"/>
    <property type="match status" value="1"/>
</dbReference>
<feature type="repeat" description="TNFR-Cys" evidence="1">
    <location>
        <begin position="61"/>
        <end position="104"/>
    </location>
</feature>
<evidence type="ECO:0000313" key="5">
    <source>
        <dbReference type="EMBL" id="KAJ8388109.1"/>
    </source>
</evidence>
<dbReference type="GO" id="GO:0002720">
    <property type="term" value="P:positive regulation of cytokine production involved in immune response"/>
    <property type="evidence" value="ECO:0007669"/>
    <property type="project" value="TreeGrafter"/>
</dbReference>
<evidence type="ECO:0000256" key="2">
    <source>
        <dbReference type="SAM" id="MobiDB-lite"/>
    </source>
</evidence>
<comment type="caution">
    <text evidence="5">The sequence shown here is derived from an EMBL/GenBank/DDBJ whole genome shotgun (WGS) entry which is preliminary data.</text>
</comment>
<dbReference type="GO" id="GO:0046642">
    <property type="term" value="P:negative regulation of alpha-beta T cell proliferation"/>
    <property type="evidence" value="ECO:0007669"/>
    <property type="project" value="TreeGrafter"/>
</dbReference>
<keyword evidence="3" id="KW-0812">Transmembrane</keyword>
<dbReference type="SMART" id="SM00208">
    <property type="entry name" value="TNFR"/>
    <property type="match status" value="4"/>
</dbReference>
<name>A0AAD7W9S0_9TELE</name>
<reference evidence="5" key="1">
    <citation type="journal article" date="2023" name="Science">
        <title>Genome structures resolve the early diversification of teleost fishes.</title>
        <authorList>
            <person name="Parey E."/>
            <person name="Louis A."/>
            <person name="Montfort J."/>
            <person name="Bouchez O."/>
            <person name="Roques C."/>
            <person name="Iampietro C."/>
            <person name="Lluch J."/>
            <person name="Castinel A."/>
            <person name="Donnadieu C."/>
            <person name="Desvignes T."/>
            <person name="Floi Bucao C."/>
            <person name="Jouanno E."/>
            <person name="Wen M."/>
            <person name="Mejri S."/>
            <person name="Dirks R."/>
            <person name="Jansen H."/>
            <person name="Henkel C."/>
            <person name="Chen W.J."/>
            <person name="Zahm M."/>
            <person name="Cabau C."/>
            <person name="Klopp C."/>
            <person name="Thompson A.W."/>
            <person name="Robinson-Rechavi M."/>
            <person name="Braasch I."/>
            <person name="Lecointre G."/>
            <person name="Bobe J."/>
            <person name="Postlethwait J.H."/>
            <person name="Berthelot C."/>
            <person name="Roest Crollius H."/>
            <person name="Guiguen Y."/>
        </authorList>
    </citation>
    <scope>NUCLEOTIDE SEQUENCE</scope>
    <source>
        <strain evidence="5">NC1722</strain>
    </source>
</reference>
<proteinExistence type="predicted"/>
<dbReference type="PANTHER" id="PTHR46838:SF1">
    <property type="entry name" value="TUMOR NECROSIS FACTOR RECEPTOR SUPERFAMILY MEMBER 14"/>
    <property type="match status" value="1"/>
</dbReference>
<dbReference type="PANTHER" id="PTHR46838">
    <property type="entry name" value="TUMOR NECROSIS FACTOR RECEPTOR SUPERFAMILY MEMBER 14"/>
    <property type="match status" value="1"/>
</dbReference>
<organism evidence="5 6">
    <name type="scientific">Aldrovandia affinis</name>
    <dbReference type="NCBI Taxonomy" id="143900"/>
    <lineage>
        <taxon>Eukaryota</taxon>
        <taxon>Metazoa</taxon>
        <taxon>Chordata</taxon>
        <taxon>Craniata</taxon>
        <taxon>Vertebrata</taxon>
        <taxon>Euteleostomi</taxon>
        <taxon>Actinopterygii</taxon>
        <taxon>Neopterygii</taxon>
        <taxon>Teleostei</taxon>
        <taxon>Notacanthiformes</taxon>
        <taxon>Halosauridae</taxon>
        <taxon>Aldrovandia</taxon>
    </lineage>
</organism>
<dbReference type="GO" id="GO:0009897">
    <property type="term" value="C:external side of plasma membrane"/>
    <property type="evidence" value="ECO:0007669"/>
    <property type="project" value="TreeGrafter"/>
</dbReference>
<dbReference type="AlphaFoldDB" id="A0AAD7W9S0"/>
<dbReference type="Pfam" id="PF00020">
    <property type="entry name" value="TNFR_c6"/>
    <property type="match status" value="2"/>
</dbReference>
<dbReference type="PROSITE" id="PS50050">
    <property type="entry name" value="TNFR_NGFR_2"/>
    <property type="match status" value="1"/>
</dbReference>
<feature type="region of interest" description="Disordered" evidence="2">
    <location>
        <begin position="224"/>
        <end position="253"/>
    </location>
</feature>
<feature type="domain" description="TNFR-Cys" evidence="4">
    <location>
        <begin position="61"/>
        <end position="104"/>
    </location>
</feature>
<keyword evidence="6" id="KW-1185">Reference proteome</keyword>
<dbReference type="GO" id="GO:2000406">
    <property type="term" value="P:positive regulation of T cell migration"/>
    <property type="evidence" value="ECO:0007669"/>
    <property type="project" value="TreeGrafter"/>
</dbReference>
<evidence type="ECO:0000259" key="4">
    <source>
        <dbReference type="PROSITE" id="PS50050"/>
    </source>
</evidence>
<keyword evidence="3" id="KW-0472">Membrane</keyword>
<gene>
    <name evidence="5" type="ORF">AAFF_G00147270</name>
</gene>
<dbReference type="InterPro" id="IPR001368">
    <property type="entry name" value="TNFR/NGFR_Cys_rich_reg"/>
</dbReference>